<dbReference type="RefSeq" id="WP_318107480.1">
    <property type="nucleotide sequence ID" value="NZ_CP137573.1"/>
</dbReference>
<dbReference type="Proteomes" id="UP001301731">
    <property type="component" value="Chromosome"/>
</dbReference>
<keyword evidence="2" id="KW-1185">Reference proteome</keyword>
<gene>
    <name evidence="1" type="ORF">R2D22_28075</name>
</gene>
<evidence type="ECO:0008006" key="3">
    <source>
        <dbReference type="Google" id="ProtNLM"/>
    </source>
</evidence>
<evidence type="ECO:0000313" key="1">
    <source>
        <dbReference type="EMBL" id="WOX25036.1"/>
    </source>
</evidence>
<organism evidence="1 2">
    <name type="scientific">Streptomyces solicathayae</name>
    <dbReference type="NCBI Taxonomy" id="3081768"/>
    <lineage>
        <taxon>Bacteria</taxon>
        <taxon>Bacillati</taxon>
        <taxon>Actinomycetota</taxon>
        <taxon>Actinomycetes</taxon>
        <taxon>Kitasatosporales</taxon>
        <taxon>Streptomycetaceae</taxon>
        <taxon>Streptomyces</taxon>
    </lineage>
</organism>
<name>A0ABZ0M033_9ACTN</name>
<sequence length="162" mass="17926">MPTESKEYADMDAALTAVLGTLLGVAATHWFQSRATERTATLARDEQLRQERIATYSAFAGALVDYRHSQNDRWFRALEVPGTETAEEARYASYARRRAASQALFRVQLVCDDPETRQLAEIAFEVTNGIHEANDEEDRASRGAQAKEAISSFISAAAPGVR</sequence>
<dbReference type="EMBL" id="CP137573">
    <property type="protein sequence ID" value="WOX25036.1"/>
    <property type="molecule type" value="Genomic_DNA"/>
</dbReference>
<evidence type="ECO:0000313" key="2">
    <source>
        <dbReference type="Proteomes" id="UP001301731"/>
    </source>
</evidence>
<reference evidence="1 2" key="1">
    <citation type="submission" date="2023-10" db="EMBL/GenBank/DDBJ databases">
        <title>The genome sequence of Streptomyces sp. HUAS YS2.</title>
        <authorList>
            <person name="Mo P."/>
        </authorList>
    </citation>
    <scope>NUCLEOTIDE SEQUENCE [LARGE SCALE GENOMIC DNA]</scope>
    <source>
        <strain evidence="1 2">HUAS YS2</strain>
    </source>
</reference>
<protein>
    <recommendedName>
        <fullName evidence="3">Secreted protein</fullName>
    </recommendedName>
</protein>
<accession>A0ABZ0M033</accession>
<proteinExistence type="predicted"/>